<name>A0A1L6MZ95_9BACT</name>
<dbReference type="InterPro" id="IPR016185">
    <property type="entry name" value="PreATP-grasp_dom_sf"/>
</dbReference>
<dbReference type="SUPFAM" id="SSF52440">
    <property type="entry name" value="PreATP-grasp domain"/>
    <property type="match status" value="1"/>
</dbReference>
<keyword evidence="6 10" id="KW-0547">Nucleotide-binding</keyword>
<dbReference type="InterPro" id="IPR011761">
    <property type="entry name" value="ATP-grasp"/>
</dbReference>
<dbReference type="RefSeq" id="WP_075277481.1">
    <property type="nucleotide sequence ID" value="NZ_CP016908.1"/>
</dbReference>
<comment type="pathway">
    <text evidence="10">Sulfur metabolism; glutathione biosynthesis; glutathione from L-cysteine and L-glutamate: step 2/2.</text>
</comment>
<keyword evidence="3 10" id="KW-0436">Ligase</keyword>
<dbReference type="EC" id="6.3.2.3" evidence="10"/>
<dbReference type="PROSITE" id="PS50975">
    <property type="entry name" value="ATP_GRASP"/>
    <property type="match status" value="1"/>
</dbReference>
<dbReference type="SUPFAM" id="SSF56059">
    <property type="entry name" value="Glutathione synthetase ATP-binding domain-like"/>
    <property type="match status" value="1"/>
</dbReference>
<evidence type="ECO:0000313" key="13">
    <source>
        <dbReference type="Proteomes" id="UP000185544"/>
    </source>
</evidence>
<dbReference type="EMBL" id="CP016908">
    <property type="protein sequence ID" value="APS00810.1"/>
    <property type="molecule type" value="Genomic_DNA"/>
</dbReference>
<evidence type="ECO:0000256" key="3">
    <source>
        <dbReference type="ARBA" id="ARBA00022598"/>
    </source>
</evidence>
<evidence type="ECO:0000259" key="11">
    <source>
        <dbReference type="PROSITE" id="PS50975"/>
    </source>
</evidence>
<evidence type="ECO:0000256" key="10">
    <source>
        <dbReference type="HAMAP-Rule" id="MF_00162"/>
    </source>
</evidence>
<keyword evidence="9" id="KW-0464">Manganese</keyword>
<accession>A0A1L6MZ95</accession>
<sequence>MKFLYLMDPMHQLNPECDTTLALQRASQQRAHECFHCLLQDIAVERGEAFAWMRRILPLSTTPPFELGTVEKVSLRHMDAFFLRKDPPVDSLFLHTTLLLEIMRNQLLFINDPRGLREANEKLYILHFPSLIPTTLVSSHTPHILEFLATVGGKAIAKPIDRAGGAGIMILQQKDPNTRSILEMLTQEGSKPIIVQQFIAEVSQGDKRILLLDGNILGAINRVPQQDDFRSNIHVGGRVEPCEVTLRERQIVDELAPRLRRDGLLLVGIDVIGGKLTEINVTSPTGLQQLSRHVGREVSIEVIQWVEEQVLMRSDFNEVGFIPC</sequence>
<organism evidence="12 13">
    <name type="scientific">Pajaroellobacter abortibovis</name>
    <dbReference type="NCBI Taxonomy" id="1882918"/>
    <lineage>
        <taxon>Bacteria</taxon>
        <taxon>Pseudomonadati</taxon>
        <taxon>Myxococcota</taxon>
        <taxon>Polyangia</taxon>
        <taxon>Polyangiales</taxon>
        <taxon>Polyangiaceae</taxon>
    </lineage>
</organism>
<dbReference type="OrthoDB" id="9785415at2"/>
<comment type="similarity">
    <text evidence="10">Belongs to the prokaryotic GSH synthase family.</text>
</comment>
<dbReference type="InterPro" id="IPR013815">
    <property type="entry name" value="ATP_grasp_subdomain_1"/>
</dbReference>
<comment type="catalytic activity">
    <reaction evidence="10">
        <text>gamma-L-glutamyl-L-cysteine + glycine + ATP = glutathione + ADP + phosphate + H(+)</text>
        <dbReference type="Rhea" id="RHEA:13557"/>
        <dbReference type="ChEBI" id="CHEBI:15378"/>
        <dbReference type="ChEBI" id="CHEBI:30616"/>
        <dbReference type="ChEBI" id="CHEBI:43474"/>
        <dbReference type="ChEBI" id="CHEBI:57305"/>
        <dbReference type="ChEBI" id="CHEBI:57925"/>
        <dbReference type="ChEBI" id="CHEBI:58173"/>
        <dbReference type="ChEBI" id="CHEBI:456216"/>
        <dbReference type="EC" id="6.3.2.3"/>
    </reaction>
</comment>
<protein>
    <recommendedName>
        <fullName evidence="10">Glutathione synthetase</fullName>
        <ecNumber evidence="10">6.3.2.3</ecNumber>
    </recommendedName>
    <alternativeName>
        <fullName evidence="10">GSH synthetase</fullName>
        <shortName evidence="10">GSH-S</shortName>
        <shortName evidence="10">GSHase</shortName>
    </alternativeName>
    <alternativeName>
        <fullName evidence="10">Glutathione synthase</fullName>
    </alternativeName>
</protein>
<dbReference type="STRING" id="1882918.BCY86_00170"/>
<keyword evidence="7 10" id="KW-0067">ATP-binding</keyword>
<dbReference type="InterPro" id="IPR004218">
    <property type="entry name" value="GSHS_ATP-bd"/>
</dbReference>
<dbReference type="Gene3D" id="3.30.470.20">
    <property type="entry name" value="ATP-grasp fold, B domain"/>
    <property type="match status" value="1"/>
</dbReference>
<dbReference type="GO" id="GO:0046872">
    <property type="term" value="F:metal ion binding"/>
    <property type="evidence" value="ECO:0007669"/>
    <property type="project" value="UniProtKB-KW"/>
</dbReference>
<evidence type="ECO:0000256" key="8">
    <source>
        <dbReference type="ARBA" id="ARBA00022842"/>
    </source>
</evidence>
<keyword evidence="8" id="KW-0460">Magnesium</keyword>
<evidence type="ECO:0000256" key="1">
    <source>
        <dbReference type="ARBA" id="ARBA00001936"/>
    </source>
</evidence>
<dbReference type="NCBIfam" id="NF003573">
    <property type="entry name" value="PRK05246.1"/>
    <property type="match status" value="1"/>
</dbReference>
<dbReference type="PANTHER" id="PTHR21621:SF4">
    <property type="entry name" value="GLUTATHIONE SYNTHETASE"/>
    <property type="match status" value="1"/>
</dbReference>
<dbReference type="HAMAP" id="MF_00162">
    <property type="entry name" value="GSH_S"/>
    <property type="match status" value="1"/>
</dbReference>
<dbReference type="InterPro" id="IPR004215">
    <property type="entry name" value="GSHS_N"/>
</dbReference>
<dbReference type="PANTHER" id="PTHR21621">
    <property type="entry name" value="RIBOSOMAL PROTEIN S6 MODIFICATION PROTEIN"/>
    <property type="match status" value="1"/>
</dbReference>
<dbReference type="InterPro" id="IPR006284">
    <property type="entry name" value="Glut_synth_pro"/>
</dbReference>
<evidence type="ECO:0000256" key="2">
    <source>
        <dbReference type="ARBA" id="ARBA00001946"/>
    </source>
</evidence>
<evidence type="ECO:0000256" key="9">
    <source>
        <dbReference type="ARBA" id="ARBA00023211"/>
    </source>
</evidence>
<proteinExistence type="inferred from homology"/>
<keyword evidence="4 10" id="KW-0317">Glutathione biosynthesis</keyword>
<evidence type="ECO:0000256" key="4">
    <source>
        <dbReference type="ARBA" id="ARBA00022684"/>
    </source>
</evidence>
<dbReference type="Gene3D" id="3.40.50.20">
    <property type="match status" value="1"/>
</dbReference>
<dbReference type="NCBIfam" id="TIGR01380">
    <property type="entry name" value="glut_syn"/>
    <property type="match status" value="1"/>
</dbReference>
<evidence type="ECO:0000256" key="6">
    <source>
        <dbReference type="ARBA" id="ARBA00022741"/>
    </source>
</evidence>
<keyword evidence="5" id="KW-0479">Metal-binding</keyword>
<evidence type="ECO:0000313" key="12">
    <source>
        <dbReference type="EMBL" id="APS00810.1"/>
    </source>
</evidence>
<feature type="domain" description="ATP-grasp" evidence="11">
    <location>
        <begin position="122"/>
        <end position="311"/>
    </location>
</feature>
<dbReference type="GO" id="GO:0004363">
    <property type="term" value="F:glutathione synthase activity"/>
    <property type="evidence" value="ECO:0007669"/>
    <property type="project" value="UniProtKB-UniRule"/>
</dbReference>
<keyword evidence="13" id="KW-1185">Reference proteome</keyword>
<gene>
    <name evidence="10" type="primary">gshB</name>
    <name evidence="12" type="ORF">BCY86_00170</name>
</gene>
<reference evidence="12 13" key="1">
    <citation type="submission" date="2016-08" db="EMBL/GenBank/DDBJ databases">
        <title>Identification and validation of antigenic proteins from Pajaroellobacter abortibovis using de-novo genome sequence assembly and reverse vaccinology.</title>
        <authorList>
            <person name="Welly B.T."/>
            <person name="Miller M.R."/>
            <person name="Stott J.L."/>
            <person name="Blanchard M.T."/>
            <person name="Islas-Trejo A.D."/>
            <person name="O'Rourke S.M."/>
            <person name="Young A.E."/>
            <person name="Medrano J.F."/>
            <person name="Van Eenennaam A.L."/>
        </authorList>
    </citation>
    <scope>NUCLEOTIDE SEQUENCE [LARGE SCALE GENOMIC DNA]</scope>
    <source>
        <strain evidence="12 13">BTF92-0548A/99-0131</strain>
    </source>
</reference>
<dbReference type="Pfam" id="PF02955">
    <property type="entry name" value="GSH-S_ATP"/>
    <property type="match status" value="1"/>
</dbReference>
<dbReference type="AlphaFoldDB" id="A0A1L6MZ95"/>
<dbReference type="Pfam" id="PF02951">
    <property type="entry name" value="GSH-S_N"/>
    <property type="match status" value="1"/>
</dbReference>
<dbReference type="UniPathway" id="UPA00142">
    <property type="reaction ID" value="UER00210"/>
</dbReference>
<evidence type="ECO:0000256" key="7">
    <source>
        <dbReference type="ARBA" id="ARBA00022840"/>
    </source>
</evidence>
<evidence type="ECO:0000256" key="5">
    <source>
        <dbReference type="ARBA" id="ARBA00022723"/>
    </source>
</evidence>
<dbReference type="Proteomes" id="UP000185544">
    <property type="component" value="Chromosome"/>
</dbReference>
<dbReference type="GO" id="GO:0005524">
    <property type="term" value="F:ATP binding"/>
    <property type="evidence" value="ECO:0007669"/>
    <property type="project" value="UniProtKB-UniRule"/>
</dbReference>
<dbReference type="Gene3D" id="3.30.1490.20">
    <property type="entry name" value="ATP-grasp fold, A domain"/>
    <property type="match status" value="1"/>
</dbReference>
<dbReference type="KEGG" id="pabo:BCY86_00170"/>
<dbReference type="GO" id="GO:0005737">
    <property type="term" value="C:cytoplasm"/>
    <property type="evidence" value="ECO:0007669"/>
    <property type="project" value="TreeGrafter"/>
</dbReference>
<comment type="cofactor">
    <cofactor evidence="1">
        <name>Mn(2+)</name>
        <dbReference type="ChEBI" id="CHEBI:29035"/>
    </cofactor>
</comment>
<comment type="cofactor">
    <cofactor evidence="2">
        <name>Mg(2+)</name>
        <dbReference type="ChEBI" id="CHEBI:18420"/>
    </cofactor>
</comment>